<dbReference type="GO" id="GO:0005249">
    <property type="term" value="F:voltage-gated potassium channel activity"/>
    <property type="evidence" value="ECO:0007669"/>
    <property type="project" value="InterPro"/>
</dbReference>
<dbReference type="Proteomes" id="UP000184462">
    <property type="component" value="Unassembled WGS sequence"/>
</dbReference>
<sequence length="210" mass="24105">MLSVNKLIVAALSLFSIALLTMTFFLPEESEVNKLLHYYDFGLCVVFFYDFLKQFINSDQKLKYFFTYGWLDLLSSIPVIAEFRYVRIFRIFRVLRIIQSFRMLVKFISSNRVASLYGLIIFMAVTIMIITSTLVLYFEKDSGNIKTAEDALWWNYVTITTVGYGDFYPVTSIGKLLSGILILTGIASFGAVISYITGRVDTIKEKGKNR</sequence>
<evidence type="ECO:0000256" key="1">
    <source>
        <dbReference type="ARBA" id="ARBA00004141"/>
    </source>
</evidence>
<keyword evidence="5" id="KW-0406">Ion transport</keyword>
<evidence type="ECO:0000256" key="6">
    <source>
        <dbReference type="ARBA" id="ARBA00023136"/>
    </source>
</evidence>
<dbReference type="EMBL" id="FQTW01000001">
    <property type="protein sequence ID" value="SHE35744.1"/>
    <property type="molecule type" value="Genomic_DNA"/>
</dbReference>
<evidence type="ECO:0000256" key="2">
    <source>
        <dbReference type="ARBA" id="ARBA00022448"/>
    </source>
</evidence>
<keyword evidence="3 8" id="KW-0812">Transmembrane</keyword>
<evidence type="ECO:0000256" key="3">
    <source>
        <dbReference type="ARBA" id="ARBA00022692"/>
    </source>
</evidence>
<keyword evidence="11" id="KW-1185">Reference proteome</keyword>
<feature type="domain" description="Potassium channel" evidence="9">
    <location>
        <begin position="125"/>
        <end position="197"/>
    </location>
</feature>
<evidence type="ECO:0000313" key="11">
    <source>
        <dbReference type="Proteomes" id="UP000184462"/>
    </source>
</evidence>
<dbReference type="SUPFAM" id="SSF81324">
    <property type="entry name" value="Voltage-gated potassium channels"/>
    <property type="match status" value="1"/>
</dbReference>
<organism evidence="10 11">
    <name type="scientific">Psychroflexus salarius</name>
    <dbReference type="NCBI Taxonomy" id="1155689"/>
    <lineage>
        <taxon>Bacteria</taxon>
        <taxon>Pseudomonadati</taxon>
        <taxon>Bacteroidota</taxon>
        <taxon>Flavobacteriia</taxon>
        <taxon>Flavobacteriales</taxon>
        <taxon>Flavobacteriaceae</taxon>
        <taxon>Psychroflexus</taxon>
    </lineage>
</organism>
<dbReference type="AlphaFoldDB" id="A0A1M4SU11"/>
<dbReference type="Gene3D" id="1.10.287.70">
    <property type="match status" value="1"/>
</dbReference>
<feature type="transmembrane region" description="Helical" evidence="8">
    <location>
        <begin position="117"/>
        <end position="138"/>
    </location>
</feature>
<dbReference type="Gene3D" id="1.20.120.350">
    <property type="entry name" value="Voltage-gated potassium channels. Chain C"/>
    <property type="match status" value="1"/>
</dbReference>
<protein>
    <submittedName>
        <fullName evidence="10">Voltage-gated potassium channel</fullName>
    </submittedName>
</protein>
<dbReference type="RefSeq" id="WP_073191114.1">
    <property type="nucleotide sequence ID" value="NZ_FQTW01000001.1"/>
</dbReference>
<dbReference type="PANTHER" id="PTHR11537">
    <property type="entry name" value="VOLTAGE-GATED POTASSIUM CHANNEL"/>
    <property type="match status" value="1"/>
</dbReference>
<gene>
    <name evidence="10" type="ORF">SAMN05444278_101329</name>
</gene>
<evidence type="ECO:0000259" key="9">
    <source>
        <dbReference type="Pfam" id="PF07885"/>
    </source>
</evidence>
<evidence type="ECO:0000256" key="8">
    <source>
        <dbReference type="SAM" id="Phobius"/>
    </source>
</evidence>
<comment type="subcellular location">
    <subcellularLocation>
        <location evidence="1">Membrane</location>
        <topology evidence="1">Multi-pass membrane protein</topology>
    </subcellularLocation>
</comment>
<dbReference type="PANTHER" id="PTHR11537:SF254">
    <property type="entry name" value="POTASSIUM VOLTAGE-GATED CHANNEL PROTEIN SHAB"/>
    <property type="match status" value="1"/>
</dbReference>
<dbReference type="GO" id="GO:0001508">
    <property type="term" value="P:action potential"/>
    <property type="evidence" value="ECO:0007669"/>
    <property type="project" value="TreeGrafter"/>
</dbReference>
<evidence type="ECO:0000256" key="5">
    <source>
        <dbReference type="ARBA" id="ARBA00023065"/>
    </source>
</evidence>
<dbReference type="Pfam" id="PF07885">
    <property type="entry name" value="Ion_trans_2"/>
    <property type="match status" value="1"/>
</dbReference>
<keyword evidence="6 8" id="KW-0472">Membrane</keyword>
<dbReference type="InterPro" id="IPR027359">
    <property type="entry name" value="Volt_channel_dom_sf"/>
</dbReference>
<dbReference type="OrthoDB" id="9799090at2"/>
<keyword evidence="4 8" id="KW-1133">Transmembrane helix</keyword>
<proteinExistence type="predicted"/>
<dbReference type="STRING" id="1155689.SAMN05444278_101329"/>
<feature type="transmembrane region" description="Helical" evidence="8">
    <location>
        <begin position="64"/>
        <end position="81"/>
    </location>
</feature>
<accession>A0A1M4SU11</accession>
<keyword evidence="7 10" id="KW-0407">Ion channel</keyword>
<evidence type="ECO:0000256" key="7">
    <source>
        <dbReference type="ARBA" id="ARBA00023303"/>
    </source>
</evidence>
<evidence type="ECO:0000313" key="10">
    <source>
        <dbReference type="EMBL" id="SHE35744.1"/>
    </source>
</evidence>
<evidence type="ECO:0000256" key="4">
    <source>
        <dbReference type="ARBA" id="ARBA00022989"/>
    </source>
</evidence>
<feature type="transmembrane region" description="Helical" evidence="8">
    <location>
        <begin position="176"/>
        <end position="198"/>
    </location>
</feature>
<dbReference type="GO" id="GO:0008076">
    <property type="term" value="C:voltage-gated potassium channel complex"/>
    <property type="evidence" value="ECO:0007669"/>
    <property type="project" value="InterPro"/>
</dbReference>
<keyword evidence="2" id="KW-0813">Transport</keyword>
<reference evidence="10 11" key="1">
    <citation type="submission" date="2016-11" db="EMBL/GenBank/DDBJ databases">
        <authorList>
            <person name="Jaros S."/>
            <person name="Januszkiewicz K."/>
            <person name="Wedrychowicz H."/>
        </authorList>
    </citation>
    <scope>NUCLEOTIDE SEQUENCE [LARGE SCALE GENOMIC DNA]</scope>
    <source>
        <strain evidence="10 11">DSM 25661</strain>
    </source>
</reference>
<dbReference type="InterPro" id="IPR013099">
    <property type="entry name" value="K_chnl_dom"/>
</dbReference>
<dbReference type="InterPro" id="IPR028325">
    <property type="entry name" value="VG_K_chnl"/>
</dbReference>
<name>A0A1M4SU11_9FLAO</name>